<dbReference type="Proteomes" id="UP000605805">
    <property type="component" value="Unassembled WGS sequence"/>
</dbReference>
<dbReference type="AlphaFoldDB" id="A0A833DUF6"/>
<evidence type="ECO:0000313" key="2">
    <source>
        <dbReference type="EMBL" id="HIP57139.1"/>
    </source>
</evidence>
<evidence type="ECO:0000313" key="3">
    <source>
        <dbReference type="Proteomes" id="UP000605805"/>
    </source>
</evidence>
<organism evidence="2 3">
    <name type="scientific">Ignisphaera aggregans</name>
    <dbReference type="NCBI Taxonomy" id="334771"/>
    <lineage>
        <taxon>Archaea</taxon>
        <taxon>Thermoproteota</taxon>
        <taxon>Thermoprotei</taxon>
        <taxon>Desulfurococcales</taxon>
        <taxon>Desulfurococcaceae</taxon>
        <taxon>Ignisphaera</taxon>
    </lineage>
</organism>
<evidence type="ECO:0000256" key="1">
    <source>
        <dbReference type="SAM" id="Coils"/>
    </source>
</evidence>
<keyword evidence="1" id="KW-0175">Coiled coil</keyword>
<feature type="coiled-coil region" evidence="1">
    <location>
        <begin position="33"/>
        <end position="67"/>
    </location>
</feature>
<accession>A0A833DUF6</accession>
<name>A0A833DUF6_9CREN</name>
<comment type="caution">
    <text evidence="2">The sequence shown here is derived from an EMBL/GenBank/DDBJ whole genome shotgun (WGS) entry which is preliminary data.</text>
</comment>
<protein>
    <submittedName>
        <fullName evidence="2">Uncharacterized protein</fullName>
    </submittedName>
</protein>
<reference evidence="2" key="1">
    <citation type="journal article" date="2020" name="ISME J.">
        <title>Gammaproteobacteria mediating utilization of methyl-, sulfur- and petroleum organic compounds in deep ocean hydrothermal plumes.</title>
        <authorList>
            <person name="Zhou Z."/>
            <person name="Liu Y."/>
            <person name="Pan J."/>
            <person name="Cron B.R."/>
            <person name="Toner B.M."/>
            <person name="Anantharaman K."/>
            <person name="Breier J.A."/>
            <person name="Dick G.J."/>
            <person name="Li M."/>
        </authorList>
    </citation>
    <scope>NUCLEOTIDE SEQUENCE</scope>
    <source>
        <strain evidence="2">SZUA-1435</strain>
    </source>
</reference>
<gene>
    <name evidence="2" type="ORF">EYH02_03605</name>
</gene>
<sequence length="144" mass="16322">MEIEAEASVSEKTVVEQGYREPIEADIELVSEVAQVAKVLESTEKHLEEVKRDVDSVRHSVESAMKRIGIVYKLSEWIGSWKCCRCKFNEKGVCKAWKLADSAVEELKRELGEECLVVVDGVTRFRVDRVPLLGALCPLFRPRT</sequence>
<proteinExistence type="predicted"/>
<dbReference type="EMBL" id="DQTV01000067">
    <property type="protein sequence ID" value="HIP57139.1"/>
    <property type="molecule type" value="Genomic_DNA"/>
</dbReference>